<keyword evidence="3" id="KW-1185">Reference proteome</keyword>
<evidence type="ECO:0000313" key="3">
    <source>
        <dbReference type="Proteomes" id="UP001066276"/>
    </source>
</evidence>
<comment type="caution">
    <text evidence="2">The sequence shown here is derived from an EMBL/GenBank/DDBJ whole genome shotgun (WGS) entry which is preliminary data.</text>
</comment>
<dbReference type="EMBL" id="JANPWB010000009">
    <property type="protein sequence ID" value="KAJ1155903.1"/>
    <property type="molecule type" value="Genomic_DNA"/>
</dbReference>
<name>A0AAV7RVA8_PLEWA</name>
<evidence type="ECO:0000313" key="2">
    <source>
        <dbReference type="EMBL" id="KAJ1155903.1"/>
    </source>
</evidence>
<evidence type="ECO:0000256" key="1">
    <source>
        <dbReference type="SAM" id="MobiDB-lite"/>
    </source>
</evidence>
<reference evidence="2" key="1">
    <citation type="journal article" date="2022" name="bioRxiv">
        <title>Sequencing and chromosome-scale assembly of the giantPleurodeles waltlgenome.</title>
        <authorList>
            <person name="Brown T."/>
            <person name="Elewa A."/>
            <person name="Iarovenko S."/>
            <person name="Subramanian E."/>
            <person name="Araus A.J."/>
            <person name="Petzold A."/>
            <person name="Susuki M."/>
            <person name="Suzuki K.-i.T."/>
            <person name="Hayashi T."/>
            <person name="Toyoda A."/>
            <person name="Oliveira C."/>
            <person name="Osipova E."/>
            <person name="Leigh N.D."/>
            <person name="Simon A."/>
            <person name="Yun M.H."/>
        </authorList>
    </citation>
    <scope>NUCLEOTIDE SEQUENCE</scope>
    <source>
        <strain evidence="2">20211129_DDA</strain>
        <tissue evidence="2">Liver</tissue>
    </source>
</reference>
<dbReference type="AlphaFoldDB" id="A0AAV7RVA8"/>
<organism evidence="2 3">
    <name type="scientific">Pleurodeles waltl</name>
    <name type="common">Iberian ribbed newt</name>
    <dbReference type="NCBI Taxonomy" id="8319"/>
    <lineage>
        <taxon>Eukaryota</taxon>
        <taxon>Metazoa</taxon>
        <taxon>Chordata</taxon>
        <taxon>Craniata</taxon>
        <taxon>Vertebrata</taxon>
        <taxon>Euteleostomi</taxon>
        <taxon>Amphibia</taxon>
        <taxon>Batrachia</taxon>
        <taxon>Caudata</taxon>
        <taxon>Salamandroidea</taxon>
        <taxon>Salamandridae</taxon>
        <taxon>Pleurodelinae</taxon>
        <taxon>Pleurodeles</taxon>
    </lineage>
</organism>
<dbReference type="Proteomes" id="UP001066276">
    <property type="component" value="Chromosome 5"/>
</dbReference>
<gene>
    <name evidence="2" type="ORF">NDU88_008628</name>
</gene>
<protein>
    <submittedName>
        <fullName evidence="2">Uncharacterized protein</fullName>
    </submittedName>
</protein>
<accession>A0AAV7RVA8</accession>
<proteinExistence type="predicted"/>
<feature type="region of interest" description="Disordered" evidence="1">
    <location>
        <begin position="39"/>
        <end position="62"/>
    </location>
</feature>
<sequence>MSLEWRCHHYPVPQQKRPTVVTVTTLNFRIWLIYLAHQGPPDRRSPKPSHRPPQSLPIINQHYSTHPTYPHLCPQDTSISSVPTYTGPQATPCTQDNQGPGVIGSGHTIQGTEAQANRDTGRTAVHQWEDRTREPNFQEALSEILGAYQHYQDTIGRNLDNVQESRRLREGQCQGIREDLLAINTTLVSISGVLADMANIMREAVSQQWAPTTSQLSEQPSTSLPIVARRPCHRTNKPPAALPLPKVNHPTNLPCKPHISQRHCQEMRLS</sequence>